<dbReference type="Proteomes" id="UP001596201">
    <property type="component" value="Unassembled WGS sequence"/>
</dbReference>
<proteinExistence type="predicted"/>
<dbReference type="AlphaFoldDB" id="A0ABD5REN3"/>
<comment type="caution">
    <text evidence="2">The sequence shown here is derived from an EMBL/GenBank/DDBJ whole genome shotgun (WGS) entry which is preliminary data.</text>
</comment>
<evidence type="ECO:0008006" key="4">
    <source>
        <dbReference type="Google" id="ProtNLM"/>
    </source>
</evidence>
<organism evidence="2 3">
    <name type="scientific">Salinirubrum litoreum</name>
    <dbReference type="NCBI Taxonomy" id="1126234"/>
    <lineage>
        <taxon>Archaea</taxon>
        <taxon>Methanobacteriati</taxon>
        <taxon>Methanobacteriota</taxon>
        <taxon>Stenosarchaea group</taxon>
        <taxon>Halobacteria</taxon>
        <taxon>Halobacteriales</taxon>
        <taxon>Haloferacaceae</taxon>
        <taxon>Salinirubrum</taxon>
    </lineage>
</organism>
<evidence type="ECO:0000313" key="2">
    <source>
        <dbReference type="EMBL" id="MFC5368187.1"/>
    </source>
</evidence>
<feature type="compositionally biased region" description="Polar residues" evidence="1">
    <location>
        <begin position="111"/>
        <end position="126"/>
    </location>
</feature>
<feature type="compositionally biased region" description="Basic and acidic residues" evidence="1">
    <location>
        <begin position="48"/>
        <end position="60"/>
    </location>
</feature>
<feature type="compositionally biased region" description="Basic residues" evidence="1">
    <location>
        <begin position="37"/>
        <end position="47"/>
    </location>
</feature>
<gene>
    <name evidence="2" type="ORF">ACFPJ5_14720</name>
</gene>
<evidence type="ECO:0000256" key="1">
    <source>
        <dbReference type="SAM" id="MobiDB-lite"/>
    </source>
</evidence>
<accession>A0ABD5REN3</accession>
<evidence type="ECO:0000313" key="3">
    <source>
        <dbReference type="Proteomes" id="UP001596201"/>
    </source>
</evidence>
<keyword evidence="3" id="KW-1185">Reference proteome</keyword>
<dbReference type="EMBL" id="JBHSKX010000002">
    <property type="protein sequence ID" value="MFC5368187.1"/>
    <property type="molecule type" value="Genomic_DNA"/>
</dbReference>
<feature type="compositionally biased region" description="Low complexity" evidence="1">
    <location>
        <begin position="204"/>
        <end position="213"/>
    </location>
</feature>
<dbReference type="RefSeq" id="WP_227230911.1">
    <property type="nucleotide sequence ID" value="NZ_JAJCVJ010000002.1"/>
</dbReference>
<sequence length="445" mass="45889">MMEDSDDHDSTDSPLGVLGRRRRPPFARLLGGSRPGLRTRRRPRTRARRVDRLARADRAAADAPSGPTRGRATPLSYLRLADLLGFGAGERPRGGDASSETGEPPTAGISPPSTADPTRLSVTRRITVTREVGQSGEHTESGSRRPTGADDPATTLRLPPTGSVGDDRGASPTASGRQSAATGERSRQQTDTVHQQADRRRITTVRPTRPRSPVGLSTRPVRQVPRGRRSVAVLSSGDDLPVSGDSDVGDRVTPADRGPTVPAAGRPGTTATDDTRAGFGTSEPGLSVSAAGAVSTGRAGLTGGRSGIGTTGRAGRSGPLGDGTRASTAGLGTHTGFDEPRLVVASRDSEVDGDTEAGSATGGHPPAERGDSVSPGAGGLRRGTESAETTGSSAVESATTPPDPAAGDADPGSVSLPPATVDRIVDRLSRRLRRDRRIARERGDR</sequence>
<feature type="compositionally biased region" description="Low complexity" evidence="1">
    <location>
        <begin position="27"/>
        <end position="36"/>
    </location>
</feature>
<feature type="compositionally biased region" description="Polar residues" evidence="1">
    <location>
        <begin position="172"/>
        <end position="181"/>
    </location>
</feature>
<feature type="compositionally biased region" description="Gly residues" evidence="1">
    <location>
        <begin position="300"/>
        <end position="312"/>
    </location>
</feature>
<feature type="compositionally biased region" description="Polar residues" evidence="1">
    <location>
        <begin position="386"/>
        <end position="397"/>
    </location>
</feature>
<feature type="region of interest" description="Disordered" evidence="1">
    <location>
        <begin position="86"/>
        <end position="421"/>
    </location>
</feature>
<feature type="region of interest" description="Disordered" evidence="1">
    <location>
        <begin position="1"/>
        <end position="74"/>
    </location>
</feature>
<protein>
    <recommendedName>
        <fullName evidence="4">Syndecan 1</fullName>
    </recommendedName>
</protein>
<reference evidence="2 3" key="1">
    <citation type="journal article" date="2019" name="Int. J. Syst. Evol. Microbiol.">
        <title>The Global Catalogue of Microorganisms (GCM) 10K type strain sequencing project: providing services to taxonomists for standard genome sequencing and annotation.</title>
        <authorList>
            <consortium name="The Broad Institute Genomics Platform"/>
            <consortium name="The Broad Institute Genome Sequencing Center for Infectious Disease"/>
            <person name="Wu L."/>
            <person name="Ma J."/>
        </authorList>
    </citation>
    <scope>NUCLEOTIDE SEQUENCE [LARGE SCALE GENOMIC DNA]</scope>
    <source>
        <strain evidence="2 3">CGMCC 1.12237</strain>
    </source>
</reference>
<name>A0ABD5REN3_9EURY</name>